<evidence type="ECO:0000313" key="3">
    <source>
        <dbReference type="EMBL" id="CDX56883.1"/>
    </source>
</evidence>
<proteinExistence type="predicted"/>
<organism evidence="1 5">
    <name type="scientific">Mesorhizobium plurifarium</name>
    <dbReference type="NCBI Taxonomy" id="69974"/>
    <lineage>
        <taxon>Bacteria</taxon>
        <taxon>Pseudomonadati</taxon>
        <taxon>Pseudomonadota</taxon>
        <taxon>Alphaproteobacteria</taxon>
        <taxon>Hyphomicrobiales</taxon>
        <taxon>Phyllobacteriaceae</taxon>
        <taxon>Mesorhizobium</taxon>
    </lineage>
</organism>
<evidence type="ECO:0000313" key="4">
    <source>
        <dbReference type="EMBL" id="CDX62437.1"/>
    </source>
</evidence>
<keyword evidence="5" id="KW-1185">Reference proteome</keyword>
<reference evidence="6 7" key="3">
    <citation type="submission" date="2014-08" db="EMBL/GenBank/DDBJ databases">
        <authorList>
            <person name="Moulin Lionel"/>
        </authorList>
    </citation>
    <scope>NUCLEOTIDE SEQUENCE [LARGE SCALE GENOMIC DNA]</scope>
</reference>
<evidence type="ECO:0000313" key="7">
    <source>
        <dbReference type="Proteomes" id="UP000046373"/>
    </source>
</evidence>
<evidence type="ECO:0000313" key="1">
    <source>
        <dbReference type="EMBL" id="CDX17315.1"/>
    </source>
</evidence>
<dbReference type="EMBL" id="CCMZ01000016">
    <property type="protein sequence ID" value="CDX17315.1"/>
    <property type="molecule type" value="Genomic_DNA"/>
</dbReference>
<dbReference type="EMBL" id="CCNB01000006">
    <property type="protein sequence ID" value="CDX31359.1"/>
    <property type="molecule type" value="Genomic_DNA"/>
</dbReference>
<evidence type="ECO:0000313" key="5">
    <source>
        <dbReference type="Proteomes" id="UP000045285"/>
    </source>
</evidence>
<gene>
    <name evidence="4" type="ORF">MPL1032_60055</name>
    <name evidence="1" type="ORF">MPL3356_230141</name>
    <name evidence="3" type="ORF">MPL3365_250035</name>
    <name evidence="2" type="ORF">MPLDJ20_140255</name>
</gene>
<dbReference type="Proteomes" id="UP000046122">
    <property type="component" value="Unassembled WGS sequence"/>
</dbReference>
<dbReference type="STRING" id="69974.MPLDJ20_140255"/>
<evidence type="ECO:0000313" key="2">
    <source>
        <dbReference type="EMBL" id="CDX31359.1"/>
    </source>
</evidence>
<dbReference type="EMBL" id="CCND01000049">
    <property type="protein sequence ID" value="CDX62437.1"/>
    <property type="molecule type" value="Genomic_DNA"/>
</dbReference>
<evidence type="ECO:0000313" key="8">
    <source>
        <dbReference type="Proteomes" id="UP000182888"/>
    </source>
</evidence>
<protein>
    <submittedName>
        <fullName evidence="1">Uncharacterized protein</fullName>
    </submittedName>
</protein>
<dbReference type="Proteomes" id="UP000045285">
    <property type="component" value="Unassembled WGS sequence"/>
</dbReference>
<reference evidence="4" key="1">
    <citation type="submission" date="2014-08" db="EMBL/GenBank/DDBJ databases">
        <title>DNA barcoding of Bradysia (Diptera: Sciaridae) for detection of the immature stages on agricultural crops.</title>
        <authorList>
            <person name="Shin S."/>
            <person name="Jung S."/>
            <person name="Heller K."/>
            <person name="Menzel F."/>
            <person name="Hong T.-K."/>
            <person name="Lee H."/>
            <person name="Lee S."/>
        </authorList>
    </citation>
    <scope>NUCLEOTIDE SEQUENCE</scope>
</reference>
<name>A0A090DM32_MESPL</name>
<reference evidence="8" key="4">
    <citation type="submission" date="2014-08" db="EMBL/GenBank/DDBJ databases">
        <authorList>
            <person name="Edwards T."/>
        </authorList>
    </citation>
    <scope>NUCLEOTIDE SEQUENCE [LARGE SCALE GENOMIC DNA]</scope>
</reference>
<dbReference type="Proteomes" id="UP000046373">
    <property type="component" value="Unassembled WGS sequence"/>
</dbReference>
<dbReference type="Proteomes" id="UP000182888">
    <property type="component" value="Unassembled WGS sequence"/>
</dbReference>
<evidence type="ECO:0000313" key="6">
    <source>
        <dbReference type="Proteomes" id="UP000046122"/>
    </source>
</evidence>
<accession>A0A090DM32</accession>
<reference evidence="5" key="2">
    <citation type="submission" date="2014-08" db="EMBL/GenBank/DDBJ databases">
        <authorList>
            <person name="Moulin L."/>
        </authorList>
    </citation>
    <scope>NUCLEOTIDE SEQUENCE [LARGE SCALE GENOMIC DNA]</scope>
</reference>
<sequence>MYRAYSEKTEKNRTERKAMRAETLNIVDEIRQAITLLRRHL</sequence>
<dbReference type="AlphaFoldDB" id="A0A090DM32"/>
<dbReference type="EMBL" id="CCNE01000018">
    <property type="protein sequence ID" value="CDX56883.1"/>
    <property type="molecule type" value="Genomic_DNA"/>
</dbReference>